<evidence type="ECO:0000313" key="12">
    <source>
        <dbReference type="EMBL" id="MDJ1480936.1"/>
    </source>
</evidence>
<feature type="region of interest" description="Disordered" evidence="9">
    <location>
        <begin position="39"/>
        <end position="66"/>
    </location>
</feature>
<dbReference type="InterPro" id="IPR011990">
    <property type="entry name" value="TPR-like_helical_dom_sf"/>
</dbReference>
<evidence type="ECO:0000256" key="4">
    <source>
        <dbReference type="ARBA" id="ARBA00022679"/>
    </source>
</evidence>
<dbReference type="SUPFAM" id="SSF48452">
    <property type="entry name" value="TPR-like"/>
    <property type="match status" value="1"/>
</dbReference>
<keyword evidence="8" id="KW-0175">Coiled coil</keyword>
<keyword evidence="7" id="KW-0067">ATP-binding</keyword>
<keyword evidence="4" id="KW-0808">Transferase</keyword>
<dbReference type="Pfam" id="PF13424">
    <property type="entry name" value="TPR_12"/>
    <property type="match status" value="1"/>
</dbReference>
<dbReference type="GO" id="GO:0004673">
    <property type="term" value="F:protein histidine kinase activity"/>
    <property type="evidence" value="ECO:0007669"/>
    <property type="project" value="UniProtKB-EC"/>
</dbReference>
<dbReference type="InterPro" id="IPR019734">
    <property type="entry name" value="TPR_rpt"/>
</dbReference>
<keyword evidence="5" id="KW-0547">Nucleotide-binding</keyword>
<dbReference type="PANTHER" id="PTHR41523:SF8">
    <property type="entry name" value="ETHYLENE RESPONSE SENSOR PROTEIN"/>
    <property type="match status" value="1"/>
</dbReference>
<keyword evidence="10" id="KW-1133">Transmembrane helix</keyword>
<dbReference type="InterPro" id="IPR036890">
    <property type="entry name" value="HATPase_C_sf"/>
</dbReference>
<proteinExistence type="predicted"/>
<evidence type="ECO:0000256" key="10">
    <source>
        <dbReference type="SAM" id="Phobius"/>
    </source>
</evidence>
<comment type="caution">
    <text evidence="12">The sequence shown here is derived from an EMBL/GenBank/DDBJ whole genome shotgun (WGS) entry which is preliminary data.</text>
</comment>
<evidence type="ECO:0000256" key="9">
    <source>
        <dbReference type="SAM" id="MobiDB-lite"/>
    </source>
</evidence>
<dbReference type="SUPFAM" id="SSF55874">
    <property type="entry name" value="ATPase domain of HSP90 chaperone/DNA topoisomerase II/histidine kinase"/>
    <property type="match status" value="1"/>
</dbReference>
<feature type="transmembrane region" description="Helical" evidence="10">
    <location>
        <begin position="443"/>
        <end position="464"/>
    </location>
</feature>
<dbReference type="Pfam" id="PF13181">
    <property type="entry name" value="TPR_8"/>
    <property type="match status" value="1"/>
</dbReference>
<keyword evidence="10" id="KW-0812">Transmembrane</keyword>
<dbReference type="InterPro" id="IPR011495">
    <property type="entry name" value="Sig_transdc_His_kin_sub2_dim/P"/>
</dbReference>
<dbReference type="Gene3D" id="1.25.40.10">
    <property type="entry name" value="Tetratricopeptide repeat domain"/>
    <property type="match status" value="2"/>
</dbReference>
<keyword evidence="6 12" id="KW-0418">Kinase</keyword>
<evidence type="ECO:0000256" key="5">
    <source>
        <dbReference type="ARBA" id="ARBA00022741"/>
    </source>
</evidence>
<organism evidence="12 13">
    <name type="scientific">Xanthocytophaga flava</name>
    <dbReference type="NCBI Taxonomy" id="3048013"/>
    <lineage>
        <taxon>Bacteria</taxon>
        <taxon>Pseudomonadati</taxon>
        <taxon>Bacteroidota</taxon>
        <taxon>Cytophagia</taxon>
        <taxon>Cytophagales</taxon>
        <taxon>Rhodocytophagaceae</taxon>
        <taxon>Xanthocytophaga</taxon>
    </lineage>
</organism>
<dbReference type="Proteomes" id="UP001241110">
    <property type="component" value="Unassembled WGS sequence"/>
</dbReference>
<evidence type="ECO:0000256" key="2">
    <source>
        <dbReference type="ARBA" id="ARBA00012438"/>
    </source>
</evidence>
<evidence type="ECO:0000313" key="13">
    <source>
        <dbReference type="Proteomes" id="UP001241110"/>
    </source>
</evidence>
<feature type="domain" description="Histidine kinase/HSP90-like ATPase" evidence="11">
    <location>
        <begin position="612"/>
        <end position="710"/>
    </location>
</feature>
<protein>
    <recommendedName>
        <fullName evidence="2">histidine kinase</fullName>
        <ecNumber evidence="2">2.7.13.3</ecNumber>
    </recommendedName>
</protein>
<name>A0AAE3QLM5_9BACT</name>
<accession>A0AAE3QLM5</accession>
<dbReference type="Gene3D" id="3.30.565.10">
    <property type="entry name" value="Histidine kinase-like ATPase, C-terminal domain"/>
    <property type="match status" value="1"/>
</dbReference>
<keyword evidence="10" id="KW-0472">Membrane</keyword>
<gene>
    <name evidence="12" type="ORF">QNI16_10625</name>
</gene>
<evidence type="ECO:0000256" key="7">
    <source>
        <dbReference type="ARBA" id="ARBA00022840"/>
    </source>
</evidence>
<sequence length="720" mass="82341">MNSYFSTICLFLTGLLSISLIQVNLFILLKPVSSSQTLTTSPRLRHAQRKTDPHPVQKHSVRSENQIRKSEQFNANQTAEAFQKKGNIYANSGVELNSKIKYYRQAFVFYRKAGNTEKQASTLQAIAAMHHQQGNHKLAIAELEHSLALFRSIHHSSVHPIYALLSGVYRTLGNYPEALRYGLAALENSLQTKDTTRLSFYYIQLGYLYHDLKQPDEALQSCEKALLHVQKSNRESDVFNTLSLAVNVLLEEQKPKDALLYIEKITKDTPPASLKSVAMVTLFKAQCYSALKKYSLARKYILLAEQYLQEIDKSKDPVFFNDSYKMGVYQVAGELYLSMQEYTKSRYYFTKMVQVNAQVNYLNEAVLHQLLLFKLDSTQGNFKEALRHYQHYKLLNDSIFNEAKSKQIASLQIQYETQAKVQHIELLTKKNEMQQAMLKQKDFQQAVFIIGSLLLLLLLVLVYSRYHIKQQSNKLLEGKQQEINQKNESLSQLLAEKESLLINKDELLEEKEWLLKEIHHRVKNNLQIVMSLLNSQAAYLEDDKALSAIVDSQHRVRAMSLIHQKLYQSDKIATIAMEEYIKELVENLSDSYLLHRRIRFRLEITPIELDVVIAVPLGLLINEAVTNCLKYAFPQDREGIVYLSLRAVSPSNYLLTIADNGVGLVNTADIFPTRSLGMKLMKGLSKQLGGTLTLENTDGLKISVLFTHSLLSRPYGIQAK</sequence>
<dbReference type="PANTHER" id="PTHR41523">
    <property type="entry name" value="TWO-COMPONENT SYSTEM SENSOR PROTEIN"/>
    <property type="match status" value="1"/>
</dbReference>
<evidence type="ECO:0000256" key="8">
    <source>
        <dbReference type="SAM" id="Coils"/>
    </source>
</evidence>
<evidence type="ECO:0000256" key="6">
    <source>
        <dbReference type="ARBA" id="ARBA00022777"/>
    </source>
</evidence>
<feature type="coiled-coil region" evidence="8">
    <location>
        <begin position="469"/>
        <end position="517"/>
    </location>
</feature>
<evidence type="ECO:0000256" key="3">
    <source>
        <dbReference type="ARBA" id="ARBA00022553"/>
    </source>
</evidence>
<dbReference type="Pfam" id="PF02518">
    <property type="entry name" value="HATPase_c"/>
    <property type="match status" value="1"/>
</dbReference>
<dbReference type="SMART" id="SM00387">
    <property type="entry name" value="HATPase_c"/>
    <property type="match status" value="1"/>
</dbReference>
<dbReference type="EMBL" id="JASJOS010000004">
    <property type="protein sequence ID" value="MDJ1480936.1"/>
    <property type="molecule type" value="Genomic_DNA"/>
</dbReference>
<evidence type="ECO:0000259" key="11">
    <source>
        <dbReference type="SMART" id="SM00387"/>
    </source>
</evidence>
<keyword evidence="3" id="KW-0597">Phosphoprotein</keyword>
<dbReference type="Pfam" id="PF07568">
    <property type="entry name" value="HisKA_2"/>
    <property type="match status" value="1"/>
</dbReference>
<dbReference type="EC" id="2.7.13.3" evidence="2"/>
<dbReference type="GO" id="GO:0005524">
    <property type="term" value="F:ATP binding"/>
    <property type="evidence" value="ECO:0007669"/>
    <property type="project" value="UniProtKB-KW"/>
</dbReference>
<dbReference type="SMART" id="SM00028">
    <property type="entry name" value="TPR"/>
    <property type="match status" value="5"/>
</dbReference>
<dbReference type="RefSeq" id="WP_313978067.1">
    <property type="nucleotide sequence ID" value="NZ_JASJOS010000004.1"/>
</dbReference>
<dbReference type="InterPro" id="IPR003594">
    <property type="entry name" value="HATPase_dom"/>
</dbReference>
<reference evidence="12" key="1">
    <citation type="submission" date="2023-05" db="EMBL/GenBank/DDBJ databases">
        <authorList>
            <person name="Zhang X."/>
        </authorList>
    </citation>
    <scope>NUCLEOTIDE SEQUENCE</scope>
    <source>
        <strain evidence="12">YF14B1</strain>
    </source>
</reference>
<evidence type="ECO:0000256" key="1">
    <source>
        <dbReference type="ARBA" id="ARBA00000085"/>
    </source>
</evidence>
<dbReference type="AlphaFoldDB" id="A0AAE3QLM5"/>
<comment type="catalytic activity">
    <reaction evidence="1">
        <text>ATP + protein L-histidine = ADP + protein N-phospho-L-histidine.</text>
        <dbReference type="EC" id="2.7.13.3"/>
    </reaction>
</comment>
<feature type="compositionally biased region" description="Basic and acidic residues" evidence="9">
    <location>
        <begin position="49"/>
        <end position="66"/>
    </location>
</feature>
<dbReference type="Gene3D" id="3.30.450.20">
    <property type="entry name" value="PAS domain"/>
    <property type="match status" value="1"/>
</dbReference>